<dbReference type="AlphaFoldDB" id="A0A834FB89"/>
<dbReference type="EMBL" id="WKFB01000388">
    <property type="protein sequence ID" value="KAF6724547.1"/>
    <property type="molecule type" value="Genomic_DNA"/>
</dbReference>
<proteinExistence type="predicted"/>
<reference evidence="2" key="1">
    <citation type="journal article" name="BMC Genomics">
        <title>Long-read sequencing and de novo genome assembly of marine medaka (Oryzias melastigma).</title>
        <authorList>
            <person name="Liang P."/>
            <person name="Saqib H.S.A."/>
            <person name="Ni X."/>
            <person name="Shen Y."/>
        </authorList>
    </citation>
    <scope>NUCLEOTIDE SEQUENCE</scope>
    <source>
        <strain evidence="2">Bigg-433</strain>
    </source>
</reference>
<comment type="caution">
    <text evidence="2">The sequence shown here is derived from an EMBL/GenBank/DDBJ whole genome shotgun (WGS) entry which is preliminary data.</text>
</comment>
<gene>
    <name evidence="2" type="ORF">FQA47_001290</name>
</gene>
<feature type="chain" id="PRO_5032439930" evidence="1">
    <location>
        <begin position="27"/>
        <end position="240"/>
    </location>
</feature>
<dbReference type="InterPro" id="IPR040958">
    <property type="entry name" value="SNAD1"/>
</dbReference>
<evidence type="ECO:0000313" key="3">
    <source>
        <dbReference type="Proteomes" id="UP000646548"/>
    </source>
</evidence>
<evidence type="ECO:0000313" key="2">
    <source>
        <dbReference type="EMBL" id="KAF6724547.1"/>
    </source>
</evidence>
<protein>
    <submittedName>
        <fullName evidence="2">Uncharacterized protein</fullName>
    </submittedName>
</protein>
<name>A0A834FB89_ORYME</name>
<sequence>MLCVQMEGLLCMSVIMSVILLQSCSCIDENHLAQMVNVIWTNYRPGKMFSIAASIPKIKNQVGTFDFHQVLNTKNAEEVKNVIMGGHVYKTGRIVAATFIPKPKEGTKGNIHAEYRVLQNFDNLINQESDLKNDLMLFYVLAAPCTVKCTNENHQESILNYLKKLKKWTHYAVVFSYLYKPNNSQHIPDKDRKAGIERLGKDLGLKNVFRCVKNNEGRMQCSTCAGANNQAAQTCFSDSV</sequence>
<dbReference type="Pfam" id="PF18744">
    <property type="entry name" value="SNAD1"/>
    <property type="match status" value="1"/>
</dbReference>
<accession>A0A834FB89</accession>
<organism evidence="2 3">
    <name type="scientific">Oryzias melastigma</name>
    <name type="common">Marine medaka</name>
    <dbReference type="NCBI Taxonomy" id="30732"/>
    <lineage>
        <taxon>Eukaryota</taxon>
        <taxon>Metazoa</taxon>
        <taxon>Chordata</taxon>
        <taxon>Craniata</taxon>
        <taxon>Vertebrata</taxon>
        <taxon>Euteleostomi</taxon>
        <taxon>Actinopterygii</taxon>
        <taxon>Neopterygii</taxon>
        <taxon>Teleostei</taxon>
        <taxon>Neoteleostei</taxon>
        <taxon>Acanthomorphata</taxon>
        <taxon>Ovalentaria</taxon>
        <taxon>Atherinomorphae</taxon>
        <taxon>Beloniformes</taxon>
        <taxon>Adrianichthyidae</taxon>
        <taxon>Oryziinae</taxon>
        <taxon>Oryzias</taxon>
    </lineage>
</organism>
<feature type="signal peptide" evidence="1">
    <location>
        <begin position="1"/>
        <end position="26"/>
    </location>
</feature>
<keyword evidence="1" id="KW-0732">Signal</keyword>
<dbReference type="Proteomes" id="UP000646548">
    <property type="component" value="Unassembled WGS sequence"/>
</dbReference>
<evidence type="ECO:0000256" key="1">
    <source>
        <dbReference type="SAM" id="SignalP"/>
    </source>
</evidence>